<protein>
    <submittedName>
        <fullName evidence="2">Uncharacterized protein</fullName>
    </submittedName>
</protein>
<feature type="transmembrane region" description="Helical" evidence="1">
    <location>
        <begin position="222"/>
        <end position="239"/>
    </location>
</feature>
<gene>
    <name evidence="2" type="ORF">ACFQ27_13710</name>
</gene>
<dbReference type="Proteomes" id="UP001597216">
    <property type="component" value="Unassembled WGS sequence"/>
</dbReference>
<reference evidence="3" key="1">
    <citation type="journal article" date="2019" name="Int. J. Syst. Evol. Microbiol.">
        <title>The Global Catalogue of Microorganisms (GCM) 10K type strain sequencing project: providing services to taxonomists for standard genome sequencing and annotation.</title>
        <authorList>
            <consortium name="The Broad Institute Genomics Platform"/>
            <consortium name="The Broad Institute Genome Sequencing Center for Infectious Disease"/>
            <person name="Wu L."/>
            <person name="Ma J."/>
        </authorList>
    </citation>
    <scope>NUCLEOTIDE SEQUENCE [LARGE SCALE GENOMIC DNA]</scope>
    <source>
        <strain evidence="3">CCUG 55074</strain>
    </source>
</reference>
<dbReference type="EMBL" id="JBHTLQ010000031">
    <property type="protein sequence ID" value="MFD1191640.1"/>
    <property type="molecule type" value="Genomic_DNA"/>
</dbReference>
<dbReference type="RefSeq" id="WP_377353985.1">
    <property type="nucleotide sequence ID" value="NZ_JBHTLQ010000031.1"/>
</dbReference>
<evidence type="ECO:0000313" key="2">
    <source>
        <dbReference type="EMBL" id="MFD1191640.1"/>
    </source>
</evidence>
<evidence type="ECO:0000313" key="3">
    <source>
        <dbReference type="Proteomes" id="UP001597216"/>
    </source>
</evidence>
<name>A0ABW3T3N9_9CAUL</name>
<keyword evidence="3" id="KW-1185">Reference proteome</keyword>
<evidence type="ECO:0000256" key="1">
    <source>
        <dbReference type="SAM" id="Phobius"/>
    </source>
</evidence>
<organism evidence="2 3">
    <name type="scientific">Phenylobacterium conjunctum</name>
    <dbReference type="NCBI Taxonomy" id="1298959"/>
    <lineage>
        <taxon>Bacteria</taxon>
        <taxon>Pseudomonadati</taxon>
        <taxon>Pseudomonadota</taxon>
        <taxon>Alphaproteobacteria</taxon>
        <taxon>Caulobacterales</taxon>
        <taxon>Caulobacteraceae</taxon>
        <taxon>Phenylobacterium</taxon>
    </lineage>
</organism>
<feature type="transmembrane region" description="Helical" evidence="1">
    <location>
        <begin position="196"/>
        <end position="216"/>
    </location>
</feature>
<comment type="caution">
    <text evidence="2">The sequence shown here is derived from an EMBL/GenBank/DDBJ whole genome shotgun (WGS) entry which is preliminary data.</text>
</comment>
<accession>A0ABW3T3N9</accession>
<keyword evidence="1" id="KW-0472">Membrane</keyword>
<feature type="transmembrane region" description="Helical" evidence="1">
    <location>
        <begin position="343"/>
        <end position="362"/>
    </location>
</feature>
<sequence length="424" mass="45604">MGFYCSYAAFEPRDREALLDRLGLIDSGESGDWIDGDLVLKVSVKGWLILVGDYNLFDAARLTRLAKLAGGVVGGQAEDNDCVDSLAAYDTAGQQLWSVSYGYDRVLEVAGDPPSSLERLRAPLEAKAQADPSVAYLFDAPLDLLAELSGWNLQDDDPEVGYVRLIPKTPANWKSVAPPVVLSGPDKEQAQADALYGAKALLFPLLLAVLSVGALASSGQGAATYFATPLLIWLLAVMLDVVRRPNFTHLWIGWGLVSLAMLAFVALMISAVSEPSVGLKGVDVLSPLILLIPMGFAHQSMHSLDPPPVAPRLGLRDWTARLAVLPILFLVTTTWQSPPATEASSILWQAMFALVGLGAVIWSRRSVWAIRLVWIPVLAWASLLIPALSKPSHRTWSLLLFAVPILISGGILIIAERAAKSAKA</sequence>
<keyword evidence="1" id="KW-1133">Transmembrane helix</keyword>
<keyword evidence="1" id="KW-0812">Transmembrane</keyword>
<feature type="transmembrane region" description="Helical" evidence="1">
    <location>
        <begin position="395"/>
        <end position="415"/>
    </location>
</feature>
<proteinExistence type="predicted"/>
<feature type="transmembrane region" description="Helical" evidence="1">
    <location>
        <begin position="369"/>
        <end position="389"/>
    </location>
</feature>
<feature type="transmembrane region" description="Helical" evidence="1">
    <location>
        <begin position="251"/>
        <end position="271"/>
    </location>
</feature>